<organism evidence="1 2">
    <name type="scientific">Pseudomonas syringae pv. viburni</name>
    <dbReference type="NCBI Taxonomy" id="251703"/>
    <lineage>
        <taxon>Bacteria</taxon>
        <taxon>Pseudomonadati</taxon>
        <taxon>Pseudomonadota</taxon>
        <taxon>Gammaproteobacteria</taxon>
        <taxon>Pseudomonadales</taxon>
        <taxon>Pseudomonadaceae</taxon>
        <taxon>Pseudomonas</taxon>
    </lineage>
</organism>
<dbReference type="EMBL" id="LJRR01000311">
    <property type="protein sequence ID" value="KPZ12732.1"/>
    <property type="molecule type" value="Genomic_DNA"/>
</dbReference>
<dbReference type="RefSeq" id="WP_044419614.1">
    <property type="nucleotide sequence ID" value="NZ_JYHK01000001.1"/>
</dbReference>
<gene>
    <name evidence="1" type="ORF">ALO40_02472</name>
</gene>
<dbReference type="Pfam" id="PF06996">
    <property type="entry name" value="T6SS_TssG"/>
    <property type="match status" value="1"/>
</dbReference>
<name>A0A0Q0CKL8_9PSED</name>
<accession>A0A0Q0CKL8</accession>
<dbReference type="PANTHER" id="PTHR35564:SF3">
    <property type="entry name" value="TYPE VI SECRETION SYSTEM BASEPLATE SUBUNIT TSSG"/>
    <property type="match status" value="1"/>
</dbReference>
<reference evidence="1 2" key="1">
    <citation type="submission" date="2015-09" db="EMBL/GenBank/DDBJ databases">
        <title>Genome announcement of multiple Pseudomonas syringae strains.</title>
        <authorList>
            <person name="Thakur S."/>
            <person name="Wang P.W."/>
            <person name="Gong Y."/>
            <person name="Weir B.S."/>
            <person name="Guttman D.S."/>
        </authorList>
    </citation>
    <scope>NUCLEOTIDE SEQUENCE [LARGE SCALE GENOMIC DNA]</scope>
    <source>
        <strain evidence="1 2">ICMP3963</strain>
    </source>
</reference>
<dbReference type="Proteomes" id="UP000050317">
    <property type="component" value="Unassembled WGS sequence"/>
</dbReference>
<evidence type="ECO:0000313" key="2">
    <source>
        <dbReference type="Proteomes" id="UP000050317"/>
    </source>
</evidence>
<dbReference type="AlphaFoldDB" id="A0A0Q0CKL8"/>
<comment type="caution">
    <text evidence="1">The sequence shown here is derived from an EMBL/GenBank/DDBJ whole genome shotgun (WGS) entry which is preliminary data.</text>
</comment>
<sequence>MEREPQSAYSRLKAAGLLEALDGRVAEANLYRFCQLLEQALPHHPLLGSSAHPADDPVRFRPDPGMGFPAGELKAIETDEDYPERPATVRTRLLGLYGVDSPMPTTFLDDIAQRREGHEALEAFLDIFNHRIFTQFYRIWRKYSYPATFEAGGADATSQCLLGLIGLGIPGTTQQIATPTSRFLALLSVMRLPTRNAEGITALVKLLAPNTKTRVTPHCTQKVPLAQPASLCRHHPVSLSQGTPLGSVGFDANSHLHLALFTEELDEARGWLPGSHLHNDLLVLLRVYLGWRCTAKLQLSLPIHSLPKPLLGGPPVLLGMTGVLGLGSETWQVGKHEVITINLGRYQGLHSNPHSREVQHVAYRF</sequence>
<protein>
    <submittedName>
        <fullName evidence="1">Type VI secretion protein</fullName>
    </submittedName>
</protein>
<dbReference type="PANTHER" id="PTHR35564">
    <property type="match status" value="1"/>
</dbReference>
<dbReference type="InterPro" id="IPR010732">
    <property type="entry name" value="T6SS_TssG-like"/>
</dbReference>
<evidence type="ECO:0000313" key="1">
    <source>
        <dbReference type="EMBL" id="KPZ12732.1"/>
    </source>
</evidence>
<proteinExistence type="predicted"/>
<dbReference type="PATRIC" id="fig|251703.9.peg.3468"/>
<dbReference type="NCBIfam" id="TIGR03347">
    <property type="entry name" value="VI_chp_1"/>
    <property type="match status" value="1"/>
</dbReference>